<gene>
    <name evidence="1" type="ORF">LAH08_05302</name>
</gene>
<dbReference type="RefSeq" id="WP_112587638.1">
    <property type="nucleotide sequence ID" value="NZ_PYAA01000033.1"/>
</dbReference>
<protein>
    <submittedName>
        <fullName evidence="1">Uncharacterized protein</fullName>
    </submittedName>
</protein>
<proteinExistence type="predicted"/>
<evidence type="ECO:0000313" key="1">
    <source>
        <dbReference type="EMBL" id="RAN96559.1"/>
    </source>
</evidence>
<organism evidence="1 2">
    <name type="scientific">Micromonospora noduli</name>
    <dbReference type="NCBI Taxonomy" id="709876"/>
    <lineage>
        <taxon>Bacteria</taxon>
        <taxon>Bacillati</taxon>
        <taxon>Actinomycetota</taxon>
        <taxon>Actinomycetes</taxon>
        <taxon>Micromonosporales</taxon>
        <taxon>Micromonosporaceae</taxon>
        <taxon>Micromonospora</taxon>
    </lineage>
</organism>
<dbReference type="EMBL" id="PYAA01000033">
    <property type="protein sequence ID" value="RAN96559.1"/>
    <property type="molecule type" value="Genomic_DNA"/>
</dbReference>
<name>A0A328MZU8_9ACTN</name>
<reference evidence="1 2" key="1">
    <citation type="submission" date="2018-03" db="EMBL/GenBank/DDBJ databases">
        <title>Defining the species Micromonospora saelicesensis and Micromonospora noduli under the framework of genomics.</title>
        <authorList>
            <person name="Riesco R."/>
            <person name="Trujillo M.E."/>
        </authorList>
    </citation>
    <scope>NUCLEOTIDE SEQUENCE [LARGE SCALE GENOMIC DNA]</scope>
    <source>
        <strain evidence="1 2">LAH08</strain>
    </source>
</reference>
<evidence type="ECO:0000313" key="2">
    <source>
        <dbReference type="Proteomes" id="UP000248966"/>
    </source>
</evidence>
<sequence length="214" mass="24036">MENELTTALAGVRDAFARYPRRAVLDGCPHCHGSVLVDEHDLFSLTISLGNTVGSRADVKALLPVLLEHLLGSDDLEPAIVLGKLPRQEWRTWPRVEQEAVDAYLDAVWRALLAYHPSRLGSFTDPATFLDAAHAAGERVERFLDVWDATLTSSADRHLAEMVARLNFAKPKPSVLGDWLRRAATRERLHHAWERDYDSPWADGLAQAYDLLRH</sequence>
<dbReference type="Proteomes" id="UP000248966">
    <property type="component" value="Unassembled WGS sequence"/>
</dbReference>
<dbReference type="AlphaFoldDB" id="A0A328MZU8"/>
<accession>A0A328MZU8</accession>
<comment type="caution">
    <text evidence="1">The sequence shown here is derived from an EMBL/GenBank/DDBJ whole genome shotgun (WGS) entry which is preliminary data.</text>
</comment>